<dbReference type="HOGENOM" id="CLU_022381_5_2_1"/>
<evidence type="ECO:0000256" key="1">
    <source>
        <dbReference type="ARBA" id="ARBA00009003"/>
    </source>
</evidence>
<keyword evidence="2" id="KW-0472">Membrane</keyword>
<feature type="transmembrane region" description="Helical" evidence="2">
    <location>
        <begin position="21"/>
        <end position="39"/>
    </location>
</feature>
<gene>
    <name evidence="3" type="primary">TPHA0K01810</name>
    <name evidence="3" type="ordered locus">TPHA_0K01810</name>
</gene>
<dbReference type="GO" id="GO:0000009">
    <property type="term" value="F:alpha-1,6-mannosyltransferase activity"/>
    <property type="evidence" value="ECO:0007669"/>
    <property type="project" value="EnsemblFungi"/>
</dbReference>
<dbReference type="AlphaFoldDB" id="G8BZI5"/>
<evidence type="ECO:0008006" key="5">
    <source>
        <dbReference type="Google" id="ProtNLM"/>
    </source>
</evidence>
<name>G8BZI5_TETPH</name>
<comment type="similarity">
    <text evidence="1">Belongs to the glycosyltransferase 32 family.</text>
</comment>
<dbReference type="InterPro" id="IPR029044">
    <property type="entry name" value="Nucleotide-diphossugar_trans"/>
</dbReference>
<evidence type="ECO:0000313" key="4">
    <source>
        <dbReference type="Proteomes" id="UP000005666"/>
    </source>
</evidence>
<dbReference type="PANTHER" id="PTHR31834">
    <property type="entry name" value="INITIATION-SPECIFIC ALPHA-1,6-MANNOSYLTRANSFERASE"/>
    <property type="match status" value="1"/>
</dbReference>
<sequence length="488" mass="55973">MKGSNNLIKTLLSRKKKVRQILFSIALIYVIVIVLFKNSRISLNYLQKTRNLGIKLPTTSFSNGTPLNLKYINVNSNNEIDDLRKQLAFTFPYEPEKPIPRNVWQTWKCNRDSSKFPSSFKKLSDKWMEESKASQYNYNLIPDDYLETFLTNIYGEVPLIIDAFNIMPVNILKADFLRYLILYARGGIYSDMDTVPLKPLNSWPSVNSSYISNLKDISDGIEYKNKDTSAKINQLEPGFVVGIEADPDREDWSDWYARRIQFCQWTIQSKPGHPILRELILNITATTLNSVDLESVSSGTDLKLISTSDSKQIKKMIGNNKELDYNVNYRDKRRNDESYQHSKLKNKKIVDGTDIMNWTGPGIFSDIIFGYMNNIIDNNKDISLVNGNLISNNYLQSLQQSDEERAQTTKKFYKEITESLLNDNHIPWSFFSLIQIPVLVDDVMVLPITSFSPDVGQMGARDSSHPLAYVKHMFSGSWKDSADKNAGH</sequence>
<evidence type="ECO:0000256" key="2">
    <source>
        <dbReference type="SAM" id="Phobius"/>
    </source>
</evidence>
<proteinExistence type="inferred from homology"/>
<evidence type="ECO:0000313" key="3">
    <source>
        <dbReference type="EMBL" id="CCE65313.1"/>
    </source>
</evidence>
<keyword evidence="2" id="KW-1133">Transmembrane helix</keyword>
<accession>G8BZI5</accession>
<reference evidence="3 4" key="1">
    <citation type="journal article" date="2011" name="Proc. Natl. Acad. Sci. U.S.A.">
        <title>Evolutionary erosion of yeast sex chromosomes by mating-type switching accidents.</title>
        <authorList>
            <person name="Gordon J.L."/>
            <person name="Armisen D."/>
            <person name="Proux-Wera E."/>
            <person name="Oheigeartaigh S.S."/>
            <person name="Byrne K.P."/>
            <person name="Wolfe K.H."/>
        </authorList>
    </citation>
    <scope>NUCLEOTIDE SEQUENCE [LARGE SCALE GENOMIC DNA]</scope>
    <source>
        <strain evidence="4">ATCC 24235 / CBS 4417 / NBRC 1672 / NRRL Y-8282 / UCD 70-5</strain>
    </source>
</reference>
<dbReference type="Gene3D" id="3.90.550.20">
    <property type="match status" value="1"/>
</dbReference>
<dbReference type="PANTHER" id="PTHR31834:SF1">
    <property type="entry name" value="INITIATION-SPECIFIC ALPHA-1,6-MANNOSYLTRANSFERASE"/>
    <property type="match status" value="1"/>
</dbReference>
<dbReference type="InterPro" id="IPR007577">
    <property type="entry name" value="GlycoTrfase_DXD_sugar-bd_CS"/>
</dbReference>
<dbReference type="STRING" id="1071381.G8BZI5"/>
<dbReference type="EMBL" id="HE612866">
    <property type="protein sequence ID" value="CCE65313.1"/>
    <property type="molecule type" value="Genomic_DNA"/>
</dbReference>
<dbReference type="OMA" id="RRNDESY"/>
<dbReference type="Proteomes" id="UP000005666">
    <property type="component" value="Chromosome 11"/>
</dbReference>
<dbReference type="OrthoDB" id="409543at2759"/>
<protein>
    <recommendedName>
        <fullName evidence="5">Initiation-specific alpha-1,6-mannosyltransferase</fullName>
    </recommendedName>
</protein>
<dbReference type="eggNOG" id="ENOG502QW2I">
    <property type="taxonomic scope" value="Eukaryota"/>
</dbReference>
<dbReference type="RefSeq" id="XP_003687747.1">
    <property type="nucleotide sequence ID" value="XM_003687699.1"/>
</dbReference>
<dbReference type="Pfam" id="PF04488">
    <property type="entry name" value="Gly_transf_sug"/>
    <property type="match status" value="1"/>
</dbReference>
<dbReference type="KEGG" id="tpf:TPHA_0K01810"/>
<dbReference type="GO" id="GO:0000136">
    <property type="term" value="C:mannan polymerase complex"/>
    <property type="evidence" value="ECO:0007669"/>
    <property type="project" value="TreeGrafter"/>
</dbReference>
<dbReference type="InterPro" id="IPR039367">
    <property type="entry name" value="Och1-like"/>
</dbReference>
<organism evidence="3 4">
    <name type="scientific">Tetrapisispora phaffii (strain ATCC 24235 / CBS 4417 / NBRC 1672 / NRRL Y-8282 / UCD 70-5)</name>
    <name type="common">Yeast</name>
    <name type="synonym">Fabospora phaffii</name>
    <dbReference type="NCBI Taxonomy" id="1071381"/>
    <lineage>
        <taxon>Eukaryota</taxon>
        <taxon>Fungi</taxon>
        <taxon>Dikarya</taxon>
        <taxon>Ascomycota</taxon>
        <taxon>Saccharomycotina</taxon>
        <taxon>Saccharomycetes</taxon>
        <taxon>Saccharomycetales</taxon>
        <taxon>Saccharomycetaceae</taxon>
        <taxon>Tetrapisispora</taxon>
    </lineage>
</organism>
<dbReference type="SUPFAM" id="SSF53448">
    <property type="entry name" value="Nucleotide-diphospho-sugar transferases"/>
    <property type="match status" value="1"/>
</dbReference>
<dbReference type="GO" id="GO:0006487">
    <property type="term" value="P:protein N-linked glycosylation"/>
    <property type="evidence" value="ECO:0007669"/>
    <property type="project" value="EnsemblFungi"/>
</dbReference>
<dbReference type="GeneID" id="11533359"/>
<keyword evidence="2" id="KW-0812">Transmembrane</keyword>
<keyword evidence="4" id="KW-1185">Reference proteome</keyword>